<dbReference type="Proteomes" id="UP001597267">
    <property type="component" value="Unassembled WGS sequence"/>
</dbReference>
<proteinExistence type="predicted"/>
<name>A0ABW4JAY6_9LACO</name>
<organism evidence="2 3">
    <name type="scientific">Agrilactobacillus yilanensis</name>
    <dbReference type="NCBI Taxonomy" id="2485997"/>
    <lineage>
        <taxon>Bacteria</taxon>
        <taxon>Bacillati</taxon>
        <taxon>Bacillota</taxon>
        <taxon>Bacilli</taxon>
        <taxon>Lactobacillales</taxon>
        <taxon>Lactobacillaceae</taxon>
        <taxon>Agrilactobacillus</taxon>
    </lineage>
</organism>
<reference evidence="3" key="1">
    <citation type="journal article" date="2019" name="Int. J. Syst. Evol. Microbiol.">
        <title>The Global Catalogue of Microorganisms (GCM) 10K type strain sequencing project: providing services to taxonomists for standard genome sequencing and annotation.</title>
        <authorList>
            <consortium name="The Broad Institute Genomics Platform"/>
            <consortium name="The Broad Institute Genome Sequencing Center for Infectious Disease"/>
            <person name="Wu L."/>
            <person name="Ma J."/>
        </authorList>
    </citation>
    <scope>NUCLEOTIDE SEQUENCE [LARGE SCALE GENOMIC DNA]</scope>
    <source>
        <strain evidence="3">CCM 8896</strain>
    </source>
</reference>
<evidence type="ECO:0000313" key="3">
    <source>
        <dbReference type="Proteomes" id="UP001597267"/>
    </source>
</evidence>
<dbReference type="Pfam" id="PF13309">
    <property type="entry name" value="HTH_22"/>
    <property type="match status" value="1"/>
</dbReference>
<gene>
    <name evidence="2" type="ORF">ACFQ5M_10800</name>
</gene>
<dbReference type="InterPro" id="IPR039446">
    <property type="entry name" value="DauR-like"/>
</dbReference>
<dbReference type="PANTHER" id="PTHR35568">
    <property type="entry name" value="TRANSCRIPTIONAL REGULATOR DAUR"/>
    <property type="match status" value="1"/>
</dbReference>
<dbReference type="RefSeq" id="WP_125711866.1">
    <property type="nucleotide sequence ID" value="NZ_JBHTOP010000026.1"/>
</dbReference>
<keyword evidence="3" id="KW-1185">Reference proteome</keyword>
<dbReference type="InterPro" id="IPR039445">
    <property type="entry name" value="DauR-like_HTH"/>
</dbReference>
<dbReference type="PANTHER" id="PTHR35568:SF1">
    <property type="entry name" value="TRANSCRIPTIONAL REGULATOR DAUR"/>
    <property type="match status" value="1"/>
</dbReference>
<accession>A0ABW4JAY6</accession>
<comment type="caution">
    <text evidence="2">The sequence shown here is derived from an EMBL/GenBank/DDBJ whole genome shotgun (WGS) entry which is preliminary data.</text>
</comment>
<evidence type="ECO:0000259" key="1">
    <source>
        <dbReference type="Pfam" id="PF13309"/>
    </source>
</evidence>
<evidence type="ECO:0000313" key="2">
    <source>
        <dbReference type="EMBL" id="MFD1672590.1"/>
    </source>
</evidence>
<feature type="domain" description="Transcriptional regulator DauR-like HTH" evidence="1">
    <location>
        <begin position="163"/>
        <end position="223"/>
    </location>
</feature>
<dbReference type="EMBL" id="JBHTOP010000026">
    <property type="protein sequence ID" value="MFD1672590.1"/>
    <property type="molecule type" value="Genomic_DNA"/>
</dbReference>
<protein>
    <submittedName>
        <fullName evidence="2">Helix-turn-helix domain-containing protein</fullName>
    </submittedName>
</protein>
<sequence>MDLSTEQINYYQNLIEYLSMIQGKNSDIVLTDLTEANFPILMIKNGSILDVRKSDDTPELVRERIEKALQSGTDQFHEQFNLKHKTLNMSVTILEAPSMGKVAISVITDATPFITALRANANLAKLYQLNTDIINNISSEVSMARRNSKIEDMSFADKIHEMVREKIDQVVLSYGIDQDNFKAQDRRNIVSQLLDEGVFNMKYSVVDVARALGVSEPTIYRYIQELKESKRFGY</sequence>